<reference evidence="3" key="1">
    <citation type="journal article" date="2021" name="Nat. Commun.">
        <title>Genetic determinants of endophytism in the Arabidopsis root mycobiome.</title>
        <authorList>
            <person name="Mesny F."/>
            <person name="Miyauchi S."/>
            <person name="Thiergart T."/>
            <person name="Pickel B."/>
            <person name="Atanasova L."/>
            <person name="Karlsson M."/>
            <person name="Huettel B."/>
            <person name="Barry K.W."/>
            <person name="Haridas S."/>
            <person name="Chen C."/>
            <person name="Bauer D."/>
            <person name="Andreopoulos W."/>
            <person name="Pangilinan J."/>
            <person name="LaButti K."/>
            <person name="Riley R."/>
            <person name="Lipzen A."/>
            <person name="Clum A."/>
            <person name="Drula E."/>
            <person name="Henrissat B."/>
            <person name="Kohler A."/>
            <person name="Grigoriev I.V."/>
            <person name="Martin F.M."/>
            <person name="Hacquard S."/>
        </authorList>
    </citation>
    <scope>NUCLEOTIDE SEQUENCE</scope>
    <source>
        <strain evidence="3">MPI-CAGE-CH-0235</strain>
    </source>
</reference>
<feature type="domain" description="N-acetyltransferase ESCO zinc-finger" evidence="2">
    <location>
        <begin position="147"/>
        <end position="184"/>
    </location>
</feature>
<feature type="region of interest" description="Disordered" evidence="1">
    <location>
        <begin position="1"/>
        <end position="135"/>
    </location>
</feature>
<dbReference type="EMBL" id="JAGPNK010000004">
    <property type="protein sequence ID" value="KAH7322695.1"/>
    <property type="molecule type" value="Genomic_DNA"/>
</dbReference>
<dbReference type="Pfam" id="PF13878">
    <property type="entry name" value="zf-C2H2_3"/>
    <property type="match status" value="1"/>
</dbReference>
<feature type="compositionally biased region" description="Basic and acidic residues" evidence="1">
    <location>
        <begin position="42"/>
        <end position="52"/>
    </location>
</feature>
<feature type="compositionally biased region" description="Polar residues" evidence="1">
    <location>
        <begin position="69"/>
        <end position="84"/>
    </location>
</feature>
<evidence type="ECO:0000259" key="2">
    <source>
        <dbReference type="Pfam" id="PF13878"/>
    </source>
</evidence>
<evidence type="ECO:0000256" key="1">
    <source>
        <dbReference type="SAM" id="MobiDB-lite"/>
    </source>
</evidence>
<evidence type="ECO:0000313" key="3">
    <source>
        <dbReference type="EMBL" id="KAH7322695.1"/>
    </source>
</evidence>
<proteinExistence type="predicted"/>
<organism evidence="3 4">
    <name type="scientific">Stachybotrys elegans</name>
    <dbReference type="NCBI Taxonomy" id="80388"/>
    <lineage>
        <taxon>Eukaryota</taxon>
        <taxon>Fungi</taxon>
        <taxon>Dikarya</taxon>
        <taxon>Ascomycota</taxon>
        <taxon>Pezizomycotina</taxon>
        <taxon>Sordariomycetes</taxon>
        <taxon>Hypocreomycetidae</taxon>
        <taxon>Hypocreales</taxon>
        <taxon>Stachybotryaceae</taxon>
        <taxon>Stachybotrys</taxon>
    </lineage>
</organism>
<gene>
    <name evidence="3" type="ORF">B0I35DRAFT_186211</name>
</gene>
<keyword evidence="4" id="KW-1185">Reference proteome</keyword>
<feature type="compositionally biased region" description="Basic residues" evidence="1">
    <location>
        <begin position="87"/>
        <end position="96"/>
    </location>
</feature>
<dbReference type="Proteomes" id="UP000813444">
    <property type="component" value="Unassembled WGS sequence"/>
</dbReference>
<accession>A0A8K0SW29</accession>
<protein>
    <recommendedName>
        <fullName evidence="2">N-acetyltransferase ESCO zinc-finger domain-containing protein</fullName>
    </recommendedName>
</protein>
<evidence type="ECO:0000313" key="4">
    <source>
        <dbReference type="Proteomes" id="UP000813444"/>
    </source>
</evidence>
<dbReference type="AlphaFoldDB" id="A0A8K0SW29"/>
<dbReference type="OrthoDB" id="19981at2759"/>
<sequence length="197" mass="22217">MPQRRDKPLRTYSRRPDPRGEPPSKKRRTSPETTAPAVEPPPHVEEKQEPPAKKGSILSYFKPVVRQPTAAQSPPATEASTEPSSPVRRKRPRTLRIRPVLPPSSEPQDEDESETPDSDVPPARRRLRGAEATTLRKKKAKAAALVQTTLDITAAPSFSECRICDTVWNPLYPDDVKYHSKRHAAVLRKEKRKLDEL</sequence>
<feature type="compositionally biased region" description="Acidic residues" evidence="1">
    <location>
        <begin position="107"/>
        <end position="117"/>
    </location>
</feature>
<comment type="caution">
    <text evidence="3">The sequence shown here is derived from an EMBL/GenBank/DDBJ whole genome shotgun (WGS) entry which is preliminary data.</text>
</comment>
<dbReference type="InterPro" id="IPR028005">
    <property type="entry name" value="AcTrfase_ESCO_Znf_dom"/>
</dbReference>
<feature type="compositionally biased region" description="Basic and acidic residues" evidence="1">
    <location>
        <begin position="1"/>
        <end position="24"/>
    </location>
</feature>
<name>A0A8K0SW29_9HYPO</name>